<organism evidence="1 2">
    <name type="scientific">Pedobacter nyackensis</name>
    <dbReference type="NCBI Taxonomy" id="475255"/>
    <lineage>
        <taxon>Bacteria</taxon>
        <taxon>Pseudomonadati</taxon>
        <taxon>Bacteroidota</taxon>
        <taxon>Sphingobacteriia</taxon>
        <taxon>Sphingobacteriales</taxon>
        <taxon>Sphingobacteriaceae</taxon>
        <taxon>Pedobacter</taxon>
    </lineage>
</organism>
<keyword evidence="2" id="KW-1185">Reference proteome</keyword>
<gene>
    <name evidence="1" type="ORF">SAMN04488101_11463</name>
</gene>
<proteinExistence type="predicted"/>
<dbReference type="Pfam" id="PF15892">
    <property type="entry name" value="BNR_4"/>
    <property type="match status" value="1"/>
</dbReference>
<protein>
    <submittedName>
        <fullName evidence="1">BNR repeat-containing family member</fullName>
    </submittedName>
</protein>
<reference evidence="1 2" key="1">
    <citation type="submission" date="2017-04" db="EMBL/GenBank/DDBJ databases">
        <authorList>
            <person name="Afonso C.L."/>
            <person name="Miller P.J."/>
            <person name="Scott M.A."/>
            <person name="Spackman E."/>
            <person name="Goraichik I."/>
            <person name="Dimitrov K.M."/>
            <person name="Suarez D.L."/>
            <person name="Swayne D.E."/>
        </authorList>
    </citation>
    <scope>NUCLEOTIDE SEQUENCE [LARGE SCALE GENOMIC DNA]</scope>
    <source>
        <strain evidence="1 2">DSM 19625</strain>
    </source>
</reference>
<accession>A0A1W2ER81</accession>
<name>A0A1W2ER81_9SPHI</name>
<dbReference type="EMBL" id="FWYB01000014">
    <property type="protein sequence ID" value="SMD11628.1"/>
    <property type="molecule type" value="Genomic_DNA"/>
</dbReference>
<dbReference type="InterPro" id="IPR036278">
    <property type="entry name" value="Sialidase_sf"/>
</dbReference>
<dbReference type="AlphaFoldDB" id="A0A1W2ER81"/>
<sequence length="457" mass="51908">MYKLFLYTAFACVCFVSTIKPSLCQTKKQIEKPQNKSAITITPIAKGWANNSINVVPYRKNSLVTFKNTQYTAYYDSAHYVVLAKRKLNTSVWEIVRTQYQGDVDDAHNSISIMIDGDGYLHLSWDHHSYGKHLTGLNYCKSVAAGSLKLSDRISMSGLHEDKVTYPEFYKLPNGDLLFFFRDGESGNGNVILNSYSLKTKKWTQVQHAFIDGENLRNPYWQIAISKSGVIHLSWTWRETPDAASNHDICYAKSSDGGVTWTKSNDEKYVLPIKQSTAEYVKRIPRNSELINQTSMSIDDAGTPYISTYWKENGSIAPQYHLIYLKNNQWISLNLGFRQRNFSLSGGGTKGIPISRPQVITWKTKQRVSAGIVFRDEERGNKVSIAICKDIENPRWDCLDLSTKGVGLWEPTYDSELWGSKGMLHLFLQKVEQKDNDGKVSLASQMISVLEWRPSSN</sequence>
<dbReference type="RefSeq" id="WP_084291355.1">
    <property type="nucleotide sequence ID" value="NZ_FWYB01000014.1"/>
</dbReference>
<dbReference type="STRING" id="475255.SAMN04488101_11463"/>
<evidence type="ECO:0000313" key="2">
    <source>
        <dbReference type="Proteomes" id="UP000192678"/>
    </source>
</evidence>
<dbReference type="Gene3D" id="2.120.10.10">
    <property type="match status" value="1"/>
</dbReference>
<dbReference type="CDD" id="cd15482">
    <property type="entry name" value="Sialidase_non-viral"/>
    <property type="match status" value="1"/>
</dbReference>
<dbReference type="SUPFAM" id="SSF50939">
    <property type="entry name" value="Sialidases"/>
    <property type="match status" value="1"/>
</dbReference>
<dbReference type="Proteomes" id="UP000192678">
    <property type="component" value="Unassembled WGS sequence"/>
</dbReference>
<evidence type="ECO:0000313" key="1">
    <source>
        <dbReference type="EMBL" id="SMD11628.1"/>
    </source>
</evidence>